<dbReference type="PANTHER" id="PTHR12934:SF11">
    <property type="entry name" value="LARGE RIBOSOMAL SUBUNIT PROTEIN UL15M"/>
    <property type="match status" value="1"/>
</dbReference>
<dbReference type="PANTHER" id="PTHR12934">
    <property type="entry name" value="50S RIBOSOMAL PROTEIN L15"/>
    <property type="match status" value="1"/>
</dbReference>
<evidence type="ECO:0000313" key="8">
    <source>
        <dbReference type="EMBL" id="OGZ31980.1"/>
    </source>
</evidence>
<comment type="subunit">
    <text evidence="4">Part of the 50S ribosomal subunit.</text>
</comment>
<dbReference type="InterPro" id="IPR036227">
    <property type="entry name" value="Ribosomal_uL15/eL18_sf"/>
</dbReference>
<dbReference type="Gene3D" id="3.100.10.10">
    <property type="match status" value="1"/>
</dbReference>
<dbReference type="GO" id="GO:0003735">
    <property type="term" value="F:structural constituent of ribosome"/>
    <property type="evidence" value="ECO:0007669"/>
    <property type="project" value="InterPro"/>
</dbReference>
<reference evidence="8 9" key="1">
    <citation type="journal article" date="2016" name="Nat. Commun.">
        <title>Thousands of microbial genomes shed light on interconnected biogeochemical processes in an aquifer system.</title>
        <authorList>
            <person name="Anantharaman K."/>
            <person name="Brown C.T."/>
            <person name="Hug L.A."/>
            <person name="Sharon I."/>
            <person name="Castelle C.J."/>
            <person name="Probst A.J."/>
            <person name="Thomas B.C."/>
            <person name="Singh A."/>
            <person name="Wilkins M.J."/>
            <person name="Karaoz U."/>
            <person name="Brodie E.L."/>
            <person name="Williams K.H."/>
            <person name="Hubbard S.S."/>
            <person name="Banfield J.F."/>
        </authorList>
    </citation>
    <scope>NUCLEOTIDE SEQUENCE [LARGE SCALE GENOMIC DNA]</scope>
</reference>
<dbReference type="STRING" id="1801726.A3H02_02630"/>
<comment type="caution">
    <text evidence="8">The sequence shown here is derived from an EMBL/GenBank/DDBJ whole genome shotgun (WGS) entry which is preliminary data.</text>
</comment>
<feature type="compositionally biased region" description="Basic residues" evidence="6">
    <location>
        <begin position="10"/>
        <end position="23"/>
    </location>
</feature>
<dbReference type="InterPro" id="IPR005749">
    <property type="entry name" value="Ribosomal_uL15_bac-type"/>
</dbReference>
<dbReference type="Proteomes" id="UP000176787">
    <property type="component" value="Unassembled WGS sequence"/>
</dbReference>
<dbReference type="InterPro" id="IPR001196">
    <property type="entry name" value="Ribosomal_uL15_CS"/>
</dbReference>
<accession>A0A1G2F2W0</accession>
<dbReference type="EMBL" id="MHMS01000017">
    <property type="protein sequence ID" value="OGZ31980.1"/>
    <property type="molecule type" value="Genomic_DNA"/>
</dbReference>
<dbReference type="GO" id="GO:0022625">
    <property type="term" value="C:cytosolic large ribosomal subunit"/>
    <property type="evidence" value="ECO:0007669"/>
    <property type="project" value="TreeGrafter"/>
</dbReference>
<evidence type="ECO:0000256" key="4">
    <source>
        <dbReference type="HAMAP-Rule" id="MF_01341"/>
    </source>
</evidence>
<evidence type="ECO:0000256" key="3">
    <source>
        <dbReference type="ARBA" id="ARBA00023274"/>
    </source>
</evidence>
<dbReference type="HAMAP" id="MF_01341">
    <property type="entry name" value="Ribosomal_uL15"/>
    <property type="match status" value="1"/>
</dbReference>
<comment type="similarity">
    <text evidence="1 4 5">Belongs to the universal ribosomal protein uL15 family.</text>
</comment>
<feature type="domain" description="Large ribosomal subunit protein uL15/eL18" evidence="7">
    <location>
        <begin position="71"/>
        <end position="142"/>
    </location>
</feature>
<dbReference type="InterPro" id="IPR030878">
    <property type="entry name" value="Ribosomal_uL15"/>
</dbReference>
<name>A0A1G2F2W0_9BACT</name>
<dbReference type="Pfam" id="PF00828">
    <property type="entry name" value="Ribosomal_L27A"/>
    <property type="match status" value="1"/>
</dbReference>
<dbReference type="NCBIfam" id="TIGR01071">
    <property type="entry name" value="rplO_bact"/>
    <property type="match status" value="1"/>
</dbReference>
<comment type="function">
    <text evidence="4">Binds to the 23S rRNA.</text>
</comment>
<sequence length="142" mass="16288">MQIHQIRPAFKPKKKKRIGRGGKRGSYSGRGIKGQKSRAGHRIRPALRDIIKKIPKKRGYKTRKFRKKPEVINLDKIEKYFKDGETVEPKILLEKKLISLQNGKMPEIKILGNGEITKKLLFKGLKFSNSAKEKIEKAGGRI</sequence>
<evidence type="ECO:0000256" key="1">
    <source>
        <dbReference type="ARBA" id="ARBA00007320"/>
    </source>
</evidence>
<evidence type="ECO:0000256" key="2">
    <source>
        <dbReference type="ARBA" id="ARBA00022980"/>
    </source>
</evidence>
<feature type="region of interest" description="Disordered" evidence="6">
    <location>
        <begin position="1"/>
        <end position="43"/>
    </location>
</feature>
<keyword evidence="4" id="KW-0699">rRNA-binding</keyword>
<keyword evidence="3 4" id="KW-0687">Ribonucleoprotein</keyword>
<keyword evidence="2 4" id="KW-0689">Ribosomal protein</keyword>
<evidence type="ECO:0000313" key="9">
    <source>
        <dbReference type="Proteomes" id="UP000176787"/>
    </source>
</evidence>
<evidence type="ECO:0000256" key="5">
    <source>
        <dbReference type="RuleBase" id="RU003888"/>
    </source>
</evidence>
<dbReference type="PROSITE" id="PS00475">
    <property type="entry name" value="RIBOSOMAL_L15"/>
    <property type="match status" value="1"/>
</dbReference>
<keyword evidence="4" id="KW-0694">RNA-binding</keyword>
<evidence type="ECO:0000259" key="7">
    <source>
        <dbReference type="Pfam" id="PF00828"/>
    </source>
</evidence>
<dbReference type="GO" id="GO:0019843">
    <property type="term" value="F:rRNA binding"/>
    <property type="evidence" value="ECO:0007669"/>
    <property type="project" value="UniProtKB-UniRule"/>
</dbReference>
<dbReference type="GO" id="GO:0006412">
    <property type="term" value="P:translation"/>
    <property type="evidence" value="ECO:0007669"/>
    <property type="project" value="UniProtKB-UniRule"/>
</dbReference>
<protein>
    <recommendedName>
        <fullName evidence="4">Large ribosomal subunit protein uL15</fullName>
    </recommendedName>
</protein>
<organism evidence="8 9">
    <name type="scientific">Candidatus Niyogibacteria bacterium RIFCSPLOWO2_12_FULL_41_13</name>
    <dbReference type="NCBI Taxonomy" id="1801726"/>
    <lineage>
        <taxon>Bacteria</taxon>
        <taxon>Candidatus Niyogiibacteriota</taxon>
    </lineage>
</organism>
<dbReference type="SUPFAM" id="SSF52080">
    <property type="entry name" value="Ribosomal proteins L15p and L18e"/>
    <property type="match status" value="1"/>
</dbReference>
<proteinExistence type="inferred from homology"/>
<feature type="compositionally biased region" description="Basic residues" evidence="6">
    <location>
        <begin position="33"/>
        <end position="43"/>
    </location>
</feature>
<dbReference type="AlphaFoldDB" id="A0A1G2F2W0"/>
<dbReference type="InterPro" id="IPR021131">
    <property type="entry name" value="Ribosomal_uL15/eL18"/>
</dbReference>
<evidence type="ECO:0000256" key="6">
    <source>
        <dbReference type="SAM" id="MobiDB-lite"/>
    </source>
</evidence>
<gene>
    <name evidence="4" type="primary">rplO</name>
    <name evidence="8" type="ORF">A3H02_02630</name>
</gene>